<protein>
    <submittedName>
        <fullName evidence="4">Uncharacterized protein</fullName>
    </submittedName>
</protein>
<dbReference type="InterPro" id="IPR014756">
    <property type="entry name" value="Ig_E-set"/>
</dbReference>
<dbReference type="InterPro" id="IPR017868">
    <property type="entry name" value="Filamin/ABP280_repeat-like"/>
</dbReference>
<evidence type="ECO:0000256" key="3">
    <source>
        <dbReference type="SAM" id="MobiDB-lite"/>
    </source>
</evidence>
<sequence length="711" mass="74221">MAMSVVGDISTAGAITPHQKQRQQQLEALLSLPSRFARVGGGYERVPYAADELLNAAVVAVTRERGYGGMTIDDDKAKLCDALGFAIAEADELRAALGEQPVLEQMRQRVQQAQLDAARHEEGIEVVRLEATAARKAASEVQSIQADLVQVQRQLASWVLTAVEHSRAQRKAADPNSSSKPTQLSNTAPSDSELLGETSPGSTHEGPLSSLAYFYASRAQLKQLVTGMRAWQACAALHRRDQAAVRFAEMRALSSATMSLQAAAQNHALVDRGVRRFARTQAQRAFHNWVSFVTNRALTQHTQVLAAQHASVQAAKRAVGSLRVKPPQDDQPESSSAPEEELPVNSQLNHGAAATSSAHVAACAPAARTQPPFSFTGSALASSPRGASCSTAGTTAGMSEDAVRWMAAAATAAAALGDVVAQFGRYTGGDTARSSSDPDATPAPLSATQRAQFDRTCEREMPEWLRAAADAASLISDAAERLQYGSSHPASHPASRSGSRPSSRCAAEPTSTPKGRIAIINERSSWFGSSLSVSPVASGDKIFYMCEHLMKACDKMGNRCVLGGANIACGFLQRVPGLSGELSGEAAAGSDAPAEGGSGAAGRTAGTFAALDASHATDAGASGQQHASWADLGDGTYLLRWAADAPGVFDVFVKIDGLHVLGSPSRLVLAPPLPPPTRRARLSSNLTSVVDSPSGTKGSAETASKVGGTDS</sequence>
<feature type="repeat" description="Filamin" evidence="1">
    <location>
        <begin position="631"/>
        <end position="669"/>
    </location>
</feature>
<comment type="caution">
    <text evidence="4">The sequence shown here is derived from an EMBL/GenBank/DDBJ whole genome shotgun (WGS) entry which is preliminary data.</text>
</comment>
<organism evidence="4 5">
    <name type="scientific">Chrysochromulina tobinii</name>
    <dbReference type="NCBI Taxonomy" id="1460289"/>
    <lineage>
        <taxon>Eukaryota</taxon>
        <taxon>Haptista</taxon>
        <taxon>Haptophyta</taxon>
        <taxon>Prymnesiophyceae</taxon>
        <taxon>Prymnesiales</taxon>
        <taxon>Chrysochromulinaceae</taxon>
        <taxon>Chrysochromulina</taxon>
    </lineage>
</organism>
<feature type="region of interest" description="Disordered" evidence="3">
    <location>
        <begin position="375"/>
        <end position="394"/>
    </location>
</feature>
<keyword evidence="2" id="KW-0175">Coiled coil</keyword>
<dbReference type="PROSITE" id="PS50194">
    <property type="entry name" value="FILAMIN_REPEAT"/>
    <property type="match status" value="1"/>
</dbReference>
<reference evidence="5" key="1">
    <citation type="journal article" date="2015" name="PLoS Genet.">
        <title>Genome Sequence and Transcriptome Analyses of Chrysochromulina tobin: Metabolic Tools for Enhanced Algal Fitness in the Prominent Order Prymnesiales (Haptophyceae).</title>
        <authorList>
            <person name="Hovde B.T."/>
            <person name="Deodato C.R."/>
            <person name="Hunsperger H.M."/>
            <person name="Ryken S.A."/>
            <person name="Yost W."/>
            <person name="Jha R.K."/>
            <person name="Patterson J."/>
            <person name="Monnat R.J. Jr."/>
            <person name="Barlow S.B."/>
            <person name="Starkenburg S.R."/>
            <person name="Cattolico R.A."/>
        </authorList>
    </citation>
    <scope>NUCLEOTIDE SEQUENCE</scope>
    <source>
        <strain evidence="5">CCMP291</strain>
    </source>
</reference>
<feature type="region of interest" description="Disordered" evidence="3">
    <location>
        <begin position="318"/>
        <end position="344"/>
    </location>
</feature>
<evidence type="ECO:0000256" key="2">
    <source>
        <dbReference type="SAM" id="Coils"/>
    </source>
</evidence>
<proteinExistence type="predicted"/>
<dbReference type="SUPFAM" id="SSF81296">
    <property type="entry name" value="E set domains"/>
    <property type="match status" value="1"/>
</dbReference>
<dbReference type="AlphaFoldDB" id="A0A0M0JG55"/>
<dbReference type="Proteomes" id="UP000037460">
    <property type="component" value="Unassembled WGS sequence"/>
</dbReference>
<feature type="compositionally biased region" description="Polar residues" evidence="3">
    <location>
        <begin position="175"/>
        <end position="190"/>
    </location>
</feature>
<evidence type="ECO:0000313" key="5">
    <source>
        <dbReference type="Proteomes" id="UP000037460"/>
    </source>
</evidence>
<feature type="compositionally biased region" description="Polar residues" evidence="3">
    <location>
        <begin position="685"/>
        <end position="702"/>
    </location>
</feature>
<feature type="region of interest" description="Disordered" evidence="3">
    <location>
        <begin position="168"/>
        <end position="203"/>
    </location>
</feature>
<dbReference type="Gene3D" id="2.60.40.10">
    <property type="entry name" value="Immunoglobulins"/>
    <property type="match status" value="1"/>
</dbReference>
<evidence type="ECO:0000256" key="1">
    <source>
        <dbReference type="PROSITE-ProRule" id="PRU00087"/>
    </source>
</evidence>
<feature type="coiled-coil region" evidence="2">
    <location>
        <begin position="103"/>
        <end position="154"/>
    </location>
</feature>
<dbReference type="EMBL" id="JWZX01002988">
    <property type="protein sequence ID" value="KOO25347.1"/>
    <property type="molecule type" value="Genomic_DNA"/>
</dbReference>
<feature type="region of interest" description="Disordered" evidence="3">
    <location>
        <begin position="485"/>
        <end position="514"/>
    </location>
</feature>
<accession>A0A0M0JG55</accession>
<name>A0A0M0JG55_9EUKA</name>
<gene>
    <name evidence="4" type="ORF">Ctob_001195</name>
</gene>
<feature type="region of interest" description="Disordered" evidence="3">
    <location>
        <begin position="430"/>
        <end position="452"/>
    </location>
</feature>
<dbReference type="InterPro" id="IPR013783">
    <property type="entry name" value="Ig-like_fold"/>
</dbReference>
<feature type="region of interest" description="Disordered" evidence="3">
    <location>
        <begin position="672"/>
        <end position="711"/>
    </location>
</feature>
<feature type="compositionally biased region" description="Low complexity" evidence="3">
    <location>
        <begin position="485"/>
        <end position="504"/>
    </location>
</feature>
<evidence type="ECO:0000313" key="4">
    <source>
        <dbReference type="EMBL" id="KOO25347.1"/>
    </source>
</evidence>
<feature type="region of interest" description="Disordered" evidence="3">
    <location>
        <begin position="582"/>
        <end position="601"/>
    </location>
</feature>
<keyword evidence="5" id="KW-1185">Reference proteome</keyword>